<feature type="region of interest" description="Disordered" evidence="2">
    <location>
        <begin position="188"/>
        <end position="228"/>
    </location>
</feature>
<dbReference type="Proteomes" id="UP000241885">
    <property type="component" value="Chromosome"/>
</dbReference>
<dbReference type="SUPFAM" id="SSF89155">
    <property type="entry name" value="TorD-like"/>
    <property type="match status" value="1"/>
</dbReference>
<evidence type="ECO:0000256" key="2">
    <source>
        <dbReference type="SAM" id="MobiDB-lite"/>
    </source>
</evidence>
<accession>A0A2R4BM25</accession>
<keyword evidence="4" id="KW-1185">Reference proteome</keyword>
<organism evidence="3 4">
    <name type="scientific">Thauera aromatica K172</name>
    <dbReference type="NCBI Taxonomy" id="44139"/>
    <lineage>
        <taxon>Bacteria</taxon>
        <taxon>Pseudomonadati</taxon>
        <taxon>Pseudomonadota</taxon>
        <taxon>Betaproteobacteria</taxon>
        <taxon>Rhodocyclales</taxon>
        <taxon>Zoogloeaceae</taxon>
        <taxon>Thauera</taxon>
    </lineage>
</organism>
<dbReference type="KEGG" id="tak:Tharo_1435"/>
<dbReference type="Pfam" id="PF02613">
    <property type="entry name" value="Nitrate_red_del"/>
    <property type="match status" value="1"/>
</dbReference>
<evidence type="ECO:0000256" key="1">
    <source>
        <dbReference type="ARBA" id="ARBA00023063"/>
    </source>
</evidence>
<dbReference type="PANTHER" id="PTHR43680">
    <property type="entry name" value="NITRATE REDUCTASE MOLYBDENUM COFACTOR ASSEMBLY CHAPERONE"/>
    <property type="match status" value="1"/>
</dbReference>
<evidence type="ECO:0000313" key="3">
    <source>
        <dbReference type="EMBL" id="AVR88360.1"/>
    </source>
</evidence>
<dbReference type="GO" id="GO:0016530">
    <property type="term" value="F:metallochaperone activity"/>
    <property type="evidence" value="ECO:0007669"/>
    <property type="project" value="TreeGrafter"/>
</dbReference>
<dbReference type="GO" id="GO:0051131">
    <property type="term" value="P:chaperone-mediated protein complex assembly"/>
    <property type="evidence" value="ECO:0007669"/>
    <property type="project" value="InterPro"/>
</dbReference>
<protein>
    <submittedName>
        <fullName evidence="3">Respiratory nitrate reductase delta subunit NarJ</fullName>
    </submittedName>
</protein>
<dbReference type="InterPro" id="IPR003765">
    <property type="entry name" value="NO3_reductase_chaperone_NarJ"/>
</dbReference>
<reference evidence="3 4" key="1">
    <citation type="submission" date="2018-03" db="EMBL/GenBank/DDBJ databases">
        <title>Complete genome sequence of Thauera aromatica, a model organism for studying aromatic compound degradation under denitrifying conditions.</title>
        <authorList>
            <person name="Lo H.-Y."/>
            <person name="Goris T."/>
            <person name="Boll M."/>
            <person name="Mueller J.A."/>
        </authorList>
    </citation>
    <scope>NUCLEOTIDE SEQUENCE [LARGE SCALE GENOMIC DNA]</scope>
    <source>
        <strain evidence="3 4">K172</strain>
    </source>
</reference>
<dbReference type="PANTHER" id="PTHR43680:SF2">
    <property type="entry name" value="NITRATE REDUCTASE MOLYBDENUM COFACTOR ASSEMBLY CHAPERONE NARJ"/>
    <property type="match status" value="1"/>
</dbReference>
<gene>
    <name evidence="3" type="ORF">Tharo_1435</name>
</gene>
<dbReference type="InterPro" id="IPR036411">
    <property type="entry name" value="TorD-like_sf"/>
</dbReference>
<dbReference type="AlphaFoldDB" id="A0A2R4BM25"/>
<dbReference type="Gene3D" id="1.10.3480.10">
    <property type="entry name" value="TorD-like"/>
    <property type="match status" value="1"/>
</dbReference>
<dbReference type="GO" id="GO:0051082">
    <property type="term" value="F:unfolded protein binding"/>
    <property type="evidence" value="ECO:0007669"/>
    <property type="project" value="InterPro"/>
</dbReference>
<dbReference type="EMBL" id="CP028339">
    <property type="protein sequence ID" value="AVR88360.1"/>
    <property type="molecule type" value="Genomic_DNA"/>
</dbReference>
<name>A0A2R4BM25_THAAR</name>
<dbReference type="NCBIfam" id="TIGR00684">
    <property type="entry name" value="narJ"/>
    <property type="match status" value="1"/>
</dbReference>
<proteinExistence type="predicted"/>
<keyword evidence="1" id="KW-0534">Nitrate assimilation</keyword>
<dbReference type="GO" id="GO:0042128">
    <property type="term" value="P:nitrate assimilation"/>
    <property type="evidence" value="ECO:0007669"/>
    <property type="project" value="UniProtKB-KW"/>
</dbReference>
<dbReference type="InterPro" id="IPR020945">
    <property type="entry name" value="DMSO/NO3_reduct_chaperone"/>
</dbReference>
<sequence length="228" mass="25290">MQERTMKGTLLVLARLLDYPAPELRRNMPELHRVLRRENALSASRQAELEVLMDVLLEMDTISAETAYVDLFDRGRRTSLHLFEHVHGDSRERGPAMLDLRQTYEEAGLEFMSGELPDFLPAVLEFVSSQPRCEASAFLGEISHIVNALFVALMERGSAYAYVMGALLDLAGEEPRPLALAPEPTLDESWAEPEPFAGCSTHGQSAPEQPVTLHFVPKGTSINSGAEK</sequence>
<evidence type="ECO:0000313" key="4">
    <source>
        <dbReference type="Proteomes" id="UP000241885"/>
    </source>
</evidence>